<evidence type="ECO:0000256" key="1">
    <source>
        <dbReference type="SAM" id="MobiDB-lite"/>
    </source>
</evidence>
<comment type="caution">
    <text evidence="2">The sequence shown here is derived from an EMBL/GenBank/DDBJ whole genome shotgun (WGS) entry which is preliminary data.</text>
</comment>
<feature type="region of interest" description="Disordered" evidence="1">
    <location>
        <begin position="1"/>
        <end position="77"/>
    </location>
</feature>
<protein>
    <submittedName>
        <fullName evidence="2">Uncharacterized protein</fullName>
    </submittedName>
</protein>
<name>A0AAD7RQL2_9TELE</name>
<organism evidence="2 3">
    <name type="scientific">Aldrovandia affinis</name>
    <dbReference type="NCBI Taxonomy" id="143900"/>
    <lineage>
        <taxon>Eukaryota</taxon>
        <taxon>Metazoa</taxon>
        <taxon>Chordata</taxon>
        <taxon>Craniata</taxon>
        <taxon>Vertebrata</taxon>
        <taxon>Euteleostomi</taxon>
        <taxon>Actinopterygii</taxon>
        <taxon>Neopterygii</taxon>
        <taxon>Teleostei</taxon>
        <taxon>Notacanthiformes</taxon>
        <taxon>Halosauridae</taxon>
        <taxon>Aldrovandia</taxon>
    </lineage>
</organism>
<dbReference type="AlphaFoldDB" id="A0AAD7RQL2"/>
<evidence type="ECO:0000313" key="2">
    <source>
        <dbReference type="EMBL" id="KAJ8388534.1"/>
    </source>
</evidence>
<feature type="compositionally biased region" description="Basic and acidic residues" evidence="1">
    <location>
        <begin position="43"/>
        <end position="62"/>
    </location>
</feature>
<keyword evidence="3" id="KW-1185">Reference proteome</keyword>
<dbReference type="Proteomes" id="UP001221898">
    <property type="component" value="Unassembled WGS sequence"/>
</dbReference>
<accession>A0AAD7RQL2</accession>
<proteinExistence type="predicted"/>
<gene>
    <name evidence="2" type="ORF">AAFF_G00132480</name>
</gene>
<evidence type="ECO:0000313" key="3">
    <source>
        <dbReference type="Proteomes" id="UP001221898"/>
    </source>
</evidence>
<sequence length="77" mass="8098">MLVTVGPGSRSTGRGDPVTLERTGSRAGPRGGVEPPQPCAAGEVDKVTDGKRSAHFTSRDPAHAGSRPFVSNRWKWG</sequence>
<reference evidence="2" key="1">
    <citation type="journal article" date="2023" name="Science">
        <title>Genome structures resolve the early diversification of teleost fishes.</title>
        <authorList>
            <person name="Parey E."/>
            <person name="Louis A."/>
            <person name="Montfort J."/>
            <person name="Bouchez O."/>
            <person name="Roques C."/>
            <person name="Iampietro C."/>
            <person name="Lluch J."/>
            <person name="Castinel A."/>
            <person name="Donnadieu C."/>
            <person name="Desvignes T."/>
            <person name="Floi Bucao C."/>
            <person name="Jouanno E."/>
            <person name="Wen M."/>
            <person name="Mejri S."/>
            <person name="Dirks R."/>
            <person name="Jansen H."/>
            <person name="Henkel C."/>
            <person name="Chen W.J."/>
            <person name="Zahm M."/>
            <person name="Cabau C."/>
            <person name="Klopp C."/>
            <person name="Thompson A.W."/>
            <person name="Robinson-Rechavi M."/>
            <person name="Braasch I."/>
            <person name="Lecointre G."/>
            <person name="Bobe J."/>
            <person name="Postlethwait J.H."/>
            <person name="Berthelot C."/>
            <person name="Roest Crollius H."/>
            <person name="Guiguen Y."/>
        </authorList>
    </citation>
    <scope>NUCLEOTIDE SEQUENCE</scope>
    <source>
        <strain evidence="2">NC1722</strain>
    </source>
</reference>
<dbReference type="EMBL" id="JAINUG010000193">
    <property type="protein sequence ID" value="KAJ8388534.1"/>
    <property type="molecule type" value="Genomic_DNA"/>
</dbReference>